<feature type="transmembrane region" description="Helical" evidence="1">
    <location>
        <begin position="351"/>
        <end position="373"/>
    </location>
</feature>
<dbReference type="EMBL" id="JAODAN010000005">
    <property type="protein sequence ID" value="KAK1924229.1"/>
    <property type="molecule type" value="Genomic_DNA"/>
</dbReference>
<sequence>MRLSTLPVALSLLVGALAQQKPLQVYLHPTPSSSGPDSPPTLSADQAKAVLAHHLGDTIEDFDEIPADESLWSHLMGMWAGEKVVGQGDKPRVVIIEGGVMPQDVLPSSIDRSPSFYLNEETSTRALLAPYLQRASHFLEGILHSIPALPDKIKDIFDFAESRAAAALEKELSCLSALADSTPWADHSKHPTSWEAISISGMKHLDRNDEVWETGRKGLQAGLESMTQPNSPPLLIIIVPDQPESVNYRRDFSDFSDMMDFAPFFDSFDEDLPEGDDSNGDESDGEDVAKPNRTAEACYSSEEACSSSTTCFGRGTCALKSKNGDDECWGCKCSSGYAGVSCQKEDYSVPFIILVLSSVFLVAILGGSIALLYSVGETSLPSTLNLAIGNPKRD</sequence>
<keyword evidence="1" id="KW-0472">Membrane</keyword>
<reference evidence="4" key="1">
    <citation type="submission" date="2023-02" db="EMBL/GenBank/DDBJ databases">
        <title>Identification and recombinant expression of a fungal hydrolase from Papiliotrema laurentii that hydrolyzes apple cutin and clears colloidal polyester polyurethane.</title>
        <authorList>
            <consortium name="DOE Joint Genome Institute"/>
            <person name="Roman V.A."/>
            <person name="Bojanowski C."/>
            <person name="Crable B.R."/>
            <person name="Wagner D.N."/>
            <person name="Hung C.S."/>
            <person name="Nadeau L.J."/>
            <person name="Schratz L."/>
            <person name="Haridas S."/>
            <person name="Pangilinan J."/>
            <person name="Lipzen A."/>
            <person name="Na H."/>
            <person name="Yan M."/>
            <person name="Ng V."/>
            <person name="Grigoriev I.V."/>
            <person name="Spatafora J.W."/>
            <person name="Barlow D."/>
            <person name="Biffinger J."/>
            <person name="Kelley-Loughnane N."/>
            <person name="Varaljay V.A."/>
            <person name="Crookes-Goodson W.J."/>
        </authorList>
    </citation>
    <scope>NUCLEOTIDE SEQUENCE</scope>
    <source>
        <strain evidence="4">5307AH</strain>
    </source>
</reference>
<keyword evidence="1" id="KW-1133">Transmembrane helix</keyword>
<evidence type="ECO:0000259" key="3">
    <source>
        <dbReference type="Pfam" id="PF12955"/>
    </source>
</evidence>
<dbReference type="PANTHER" id="PTHR36853">
    <property type="entry name" value="EXPRESSED PROTEIN"/>
    <property type="match status" value="1"/>
</dbReference>
<dbReference type="PANTHER" id="PTHR36853:SF1">
    <property type="entry name" value="DUF3844 DOMAIN-CONTAINING PROTEIN"/>
    <property type="match status" value="1"/>
</dbReference>
<proteinExistence type="predicted"/>
<dbReference type="AlphaFoldDB" id="A0AAD9CYA4"/>
<dbReference type="InterPro" id="IPR053065">
    <property type="entry name" value="Archenteron_Induction-Rel"/>
</dbReference>
<feature type="signal peptide" evidence="2">
    <location>
        <begin position="1"/>
        <end position="18"/>
    </location>
</feature>
<organism evidence="4 5">
    <name type="scientific">Papiliotrema laurentii</name>
    <name type="common">Cryptococcus laurentii</name>
    <dbReference type="NCBI Taxonomy" id="5418"/>
    <lineage>
        <taxon>Eukaryota</taxon>
        <taxon>Fungi</taxon>
        <taxon>Dikarya</taxon>
        <taxon>Basidiomycota</taxon>
        <taxon>Agaricomycotina</taxon>
        <taxon>Tremellomycetes</taxon>
        <taxon>Tremellales</taxon>
        <taxon>Rhynchogastremaceae</taxon>
        <taxon>Papiliotrema</taxon>
    </lineage>
</organism>
<keyword evidence="1" id="KW-0812">Transmembrane</keyword>
<evidence type="ECO:0000313" key="4">
    <source>
        <dbReference type="EMBL" id="KAK1924229.1"/>
    </source>
</evidence>
<comment type="caution">
    <text evidence="4">The sequence shown here is derived from an EMBL/GenBank/DDBJ whole genome shotgun (WGS) entry which is preliminary data.</text>
</comment>
<gene>
    <name evidence="4" type="ORF">DB88DRAFT_489529</name>
</gene>
<feature type="chain" id="PRO_5041934633" description="Vacuolar sorting protein Vps3844 C-terminal domain-containing protein" evidence="2">
    <location>
        <begin position="19"/>
        <end position="394"/>
    </location>
</feature>
<evidence type="ECO:0000256" key="1">
    <source>
        <dbReference type="SAM" id="Phobius"/>
    </source>
</evidence>
<keyword evidence="5" id="KW-1185">Reference proteome</keyword>
<evidence type="ECO:0000313" key="5">
    <source>
        <dbReference type="Proteomes" id="UP001182556"/>
    </source>
</evidence>
<dbReference type="Proteomes" id="UP001182556">
    <property type="component" value="Unassembled WGS sequence"/>
</dbReference>
<dbReference type="GO" id="GO:0005783">
    <property type="term" value="C:endoplasmic reticulum"/>
    <property type="evidence" value="ECO:0007669"/>
    <property type="project" value="TreeGrafter"/>
</dbReference>
<keyword evidence="2" id="KW-0732">Signal</keyword>
<feature type="domain" description="Vacuolar sorting protein Vps3844 C-terminal" evidence="3">
    <location>
        <begin position="298"/>
        <end position="385"/>
    </location>
</feature>
<dbReference type="InterPro" id="IPR024382">
    <property type="entry name" value="Vps3844_C"/>
</dbReference>
<name>A0AAD9CYA4_PAPLA</name>
<dbReference type="Pfam" id="PF12955">
    <property type="entry name" value="Vps3844_C"/>
    <property type="match status" value="1"/>
</dbReference>
<protein>
    <recommendedName>
        <fullName evidence="3">Vacuolar sorting protein Vps3844 C-terminal domain-containing protein</fullName>
    </recommendedName>
</protein>
<evidence type="ECO:0000256" key="2">
    <source>
        <dbReference type="SAM" id="SignalP"/>
    </source>
</evidence>
<accession>A0AAD9CYA4</accession>